<dbReference type="GO" id="GO:0031123">
    <property type="term" value="P:RNA 3'-end processing"/>
    <property type="evidence" value="ECO:0007669"/>
    <property type="project" value="TreeGrafter"/>
</dbReference>
<feature type="compositionally biased region" description="Polar residues" evidence="1">
    <location>
        <begin position="73"/>
        <end position="84"/>
    </location>
</feature>
<gene>
    <name evidence="2" type="ORF">Cvel_11</name>
</gene>
<feature type="compositionally biased region" description="Basic and acidic residues" evidence="1">
    <location>
        <begin position="44"/>
        <end position="61"/>
    </location>
</feature>
<dbReference type="PANTHER" id="PTHR12271:SF40">
    <property type="entry name" value="POLY(A) RNA POLYMERASE GLD2"/>
    <property type="match status" value="1"/>
</dbReference>
<feature type="compositionally biased region" description="Basic and acidic residues" evidence="1">
    <location>
        <begin position="12"/>
        <end position="29"/>
    </location>
</feature>
<evidence type="ECO:0000256" key="1">
    <source>
        <dbReference type="SAM" id="MobiDB-lite"/>
    </source>
</evidence>
<feature type="region of interest" description="Disordered" evidence="1">
    <location>
        <begin position="423"/>
        <end position="461"/>
    </location>
</feature>
<dbReference type="EMBL" id="CDMZ01004701">
    <property type="protein sequence ID" value="CEM50584.1"/>
    <property type="molecule type" value="Genomic_DNA"/>
</dbReference>
<dbReference type="PANTHER" id="PTHR12271">
    <property type="entry name" value="POLY A POLYMERASE CID PAP -RELATED"/>
    <property type="match status" value="1"/>
</dbReference>
<reference evidence="2" key="1">
    <citation type="submission" date="2014-11" db="EMBL/GenBank/DDBJ databases">
        <authorList>
            <person name="Otto D Thomas"/>
            <person name="Naeem Raeece"/>
        </authorList>
    </citation>
    <scope>NUCLEOTIDE SEQUENCE</scope>
</reference>
<organism evidence="2">
    <name type="scientific">Chromera velia CCMP2878</name>
    <dbReference type="NCBI Taxonomy" id="1169474"/>
    <lineage>
        <taxon>Eukaryota</taxon>
        <taxon>Sar</taxon>
        <taxon>Alveolata</taxon>
        <taxon>Colpodellida</taxon>
        <taxon>Chromeraceae</taxon>
        <taxon>Chromera</taxon>
    </lineage>
</organism>
<dbReference type="VEuPathDB" id="CryptoDB:Cvel_11"/>
<dbReference type="SUPFAM" id="SSF81631">
    <property type="entry name" value="PAP/OAS1 substrate-binding domain"/>
    <property type="match status" value="1"/>
</dbReference>
<dbReference type="GO" id="GO:0016779">
    <property type="term" value="F:nucleotidyltransferase activity"/>
    <property type="evidence" value="ECO:0007669"/>
    <property type="project" value="TreeGrafter"/>
</dbReference>
<feature type="compositionally biased region" description="Acidic residues" evidence="1">
    <location>
        <begin position="438"/>
        <end position="448"/>
    </location>
</feature>
<feature type="compositionally biased region" description="Polar residues" evidence="1">
    <location>
        <begin position="1"/>
        <end position="11"/>
    </location>
</feature>
<name>A0A0G4I131_9ALVE</name>
<accession>A0A0G4I131</accession>
<proteinExistence type="predicted"/>
<evidence type="ECO:0000313" key="2">
    <source>
        <dbReference type="EMBL" id="CEM50584.1"/>
    </source>
</evidence>
<sequence length="1311" mass="149119">MKNQFGTSSLIHQEKEEGSEEDVRKDVRRVMAALEQKMNGRPVSCDKSRNYPDERDMREPEEATNGGPPPSDGHQSPSESSGNETDNRIALETRKLKRFSVRDVMFELRGSQSFLPRLLRSDKRERTRILTRLMFGLIDGQGVIIDEENFGHEYMGTMVSSDFVGNLLAGFSPSVASMFEESVTSLKGVLNANMFRNFCKQFERVYLVVENNTIPQTKEAVDFRKEMMKELRKVMLDLYGIGRQMEYHGSCVNGFADKDSACEIHMAGVGGQQGKDLMLVEANGTQTRIDCQMSDEQVRVRQLKRTLERSAPAGKYSWNSKVEADADGLPFLSVIAEHSDFEKKLDFPIKLTFGEPDPKPVRAARLLRAYAEIEPACFQLGLLVKVWAYARGLICAENGGLSADAWMYMVIFFLQTRKGGKRLLPNLQNPPKKSTEGSEGDDSDEEEARDPNYFFNPPYADKSRAPEVLAEPFTALRPRDLSGIPSDDLKKPGQKVTLMELLLGFFHFYSVEFSVHSEVIVIGDGHRTTKADICGLGVEYDEEMEAELIDEGEDPEKPSLVFHSGREPVIGDENFGAGFCVVDPFEGLSDFIMTSPKMTSTMLHEFWRGAFLILEFARLAQQRQQSWLYRAFSDKDLPKDPRDVATKERMAKIWLPKIERGSEDAMGAECILAIFSPRPFEFESIRNEQVPAPQEYLQSHHLALERMEAPDSDEGAHLGLPDFDDYLDPQNYQSLLSAWERGYSRNMIGTSRENAGRRHRREGFAPDVCEGTLLKDSMMAKRNIAELQDACFDALSDGPLISEACLGFCTDYVREVHANSIAHSALDFPLNREKKKEWCLAFGRKQEHPNTFPCPFGPFCRKAHRKEELANPNLKSPIAQVKGELEKGILMHAPRERVEIGRPCHDVVLTREWRRWGATRGFGPCRKGESCKFAHYVQEVEQVRSENGGFRGGGGEEPRETQINSRRGTGGQARLCWRMFLPFGCWEGLYLCQRAHCKPLPPVLDLGVLEEQKDRKRAEPEGVRWLAFLVRRWLERCAYERGGRDVVERETQSLTELVLEIESNARASKFELLEVMSLSSFLQEMLRIIRGEWRRRDPKFGQSETYEASVVTIFRFRVALSYSLKTLIMSFQDFSVLPFLRFFLYDSFILIGEMDETESHARRCSSLVFQDNMALYIKDDKNRGLSEAGAGRERDLFCIVAESIVELHKQSKDPRVVDAWKRALEACGPDPNYFYADIRGHLFHRILTHAPCLPEGIRLEFLRIFFAPAEQGGLGVNLTLPNPTQENRCLFESAEPQTQSELRAAGWLRDQ</sequence>
<feature type="region of interest" description="Disordered" evidence="1">
    <location>
        <begin position="946"/>
        <end position="967"/>
    </location>
</feature>
<protein>
    <submittedName>
        <fullName evidence="2">Uncharacterized protein</fullName>
    </submittedName>
</protein>
<feature type="region of interest" description="Disordered" evidence="1">
    <location>
        <begin position="1"/>
        <end position="87"/>
    </location>
</feature>
<dbReference type="Gene3D" id="1.10.1410.10">
    <property type="match status" value="1"/>
</dbReference>